<evidence type="ECO:0000256" key="1">
    <source>
        <dbReference type="SAM" id="MobiDB-lite"/>
    </source>
</evidence>
<dbReference type="EMBL" id="JASPKY010000092">
    <property type="protein sequence ID" value="KAK9737973.1"/>
    <property type="molecule type" value="Genomic_DNA"/>
</dbReference>
<sequence>MFRLHNKRSDNEQGRNLLGDQTTNEEIEDEVITSRDVIFLETKPANIEEIEDVQSILTDSLSKEANNENEEDPNDASNVPERVVTQPTEVHDERNVPERNVRRSSRIPKIKKSDDYIYVASASESETIQLQSQKHSCNYRKDWDG</sequence>
<feature type="region of interest" description="Disordered" evidence="1">
    <location>
        <begin position="1"/>
        <end position="28"/>
    </location>
</feature>
<feature type="compositionally biased region" description="Basic and acidic residues" evidence="1">
    <location>
        <begin position="89"/>
        <end position="101"/>
    </location>
</feature>
<name>A0AAW1LVN2_POPJA</name>
<dbReference type="Proteomes" id="UP001458880">
    <property type="component" value="Unassembled WGS sequence"/>
</dbReference>
<organism evidence="2 3">
    <name type="scientific">Popillia japonica</name>
    <name type="common">Japanese beetle</name>
    <dbReference type="NCBI Taxonomy" id="7064"/>
    <lineage>
        <taxon>Eukaryota</taxon>
        <taxon>Metazoa</taxon>
        <taxon>Ecdysozoa</taxon>
        <taxon>Arthropoda</taxon>
        <taxon>Hexapoda</taxon>
        <taxon>Insecta</taxon>
        <taxon>Pterygota</taxon>
        <taxon>Neoptera</taxon>
        <taxon>Endopterygota</taxon>
        <taxon>Coleoptera</taxon>
        <taxon>Polyphaga</taxon>
        <taxon>Scarabaeiformia</taxon>
        <taxon>Scarabaeidae</taxon>
        <taxon>Rutelinae</taxon>
        <taxon>Popillia</taxon>
    </lineage>
</organism>
<accession>A0AAW1LVN2</accession>
<protein>
    <submittedName>
        <fullName evidence="2">Uncharacterized protein</fullName>
    </submittedName>
</protein>
<feature type="region of interest" description="Disordered" evidence="1">
    <location>
        <begin position="58"/>
        <end position="107"/>
    </location>
</feature>
<proteinExistence type="predicted"/>
<evidence type="ECO:0000313" key="2">
    <source>
        <dbReference type="EMBL" id="KAK9737973.1"/>
    </source>
</evidence>
<gene>
    <name evidence="2" type="ORF">QE152_g10225</name>
</gene>
<comment type="caution">
    <text evidence="2">The sequence shown here is derived from an EMBL/GenBank/DDBJ whole genome shotgun (WGS) entry which is preliminary data.</text>
</comment>
<dbReference type="AlphaFoldDB" id="A0AAW1LVN2"/>
<reference evidence="2 3" key="1">
    <citation type="journal article" date="2024" name="BMC Genomics">
        <title>De novo assembly and annotation of Popillia japonica's genome with initial clues to its potential as an invasive pest.</title>
        <authorList>
            <person name="Cucini C."/>
            <person name="Boschi S."/>
            <person name="Funari R."/>
            <person name="Cardaioli E."/>
            <person name="Iannotti N."/>
            <person name="Marturano G."/>
            <person name="Paoli F."/>
            <person name="Bruttini M."/>
            <person name="Carapelli A."/>
            <person name="Frati F."/>
            <person name="Nardi F."/>
        </authorList>
    </citation>
    <scope>NUCLEOTIDE SEQUENCE [LARGE SCALE GENOMIC DNA]</scope>
    <source>
        <strain evidence="2">DMR45628</strain>
    </source>
</reference>
<evidence type="ECO:0000313" key="3">
    <source>
        <dbReference type="Proteomes" id="UP001458880"/>
    </source>
</evidence>
<keyword evidence="3" id="KW-1185">Reference proteome</keyword>